<evidence type="ECO:0000313" key="4">
    <source>
        <dbReference type="Proteomes" id="UP001355056"/>
    </source>
</evidence>
<proteinExistence type="predicted"/>
<feature type="region of interest" description="Disordered" evidence="1">
    <location>
        <begin position="1"/>
        <end position="25"/>
    </location>
</feature>
<dbReference type="InterPro" id="IPR052196">
    <property type="entry name" value="Bact_Kbp"/>
</dbReference>
<dbReference type="PANTHER" id="PTHR34700">
    <property type="entry name" value="POTASSIUM BINDING PROTEIN KBP"/>
    <property type="match status" value="1"/>
</dbReference>
<dbReference type="Pfam" id="PF01476">
    <property type="entry name" value="LysM"/>
    <property type="match status" value="1"/>
</dbReference>
<dbReference type="CDD" id="cd00118">
    <property type="entry name" value="LysM"/>
    <property type="match status" value="1"/>
</dbReference>
<evidence type="ECO:0000313" key="3">
    <source>
        <dbReference type="EMBL" id="MEG3183884.1"/>
    </source>
</evidence>
<name>A0ABU7YY46_9GAMM</name>
<feature type="domain" description="LysM" evidence="2">
    <location>
        <begin position="49"/>
        <end position="98"/>
    </location>
</feature>
<sequence length="106" mass="11489">MTTPEKRADFSGVSSRVDTTADKVDKKADFSGVAASVDTTAETTGDGERTYTVERGDTLSQIAKQFYGRAGEWNTIFEANRDQLDDPDLIKPGQVLKIPAGDRSSD</sequence>
<evidence type="ECO:0000256" key="1">
    <source>
        <dbReference type="SAM" id="MobiDB-lite"/>
    </source>
</evidence>
<dbReference type="RefSeq" id="WP_332616265.1">
    <property type="nucleotide sequence ID" value="NZ_JAXGFP010000003.1"/>
</dbReference>
<comment type="caution">
    <text evidence="3">The sequence shown here is derived from an EMBL/GenBank/DDBJ whole genome shotgun (WGS) entry which is preliminary data.</text>
</comment>
<protein>
    <submittedName>
        <fullName evidence="3">LysM peptidoglycan-binding domain-containing protein</fullName>
    </submittedName>
</protein>
<accession>A0ABU7YY46</accession>
<dbReference type="EMBL" id="JAXGFP010000003">
    <property type="protein sequence ID" value="MEG3183884.1"/>
    <property type="molecule type" value="Genomic_DNA"/>
</dbReference>
<dbReference type="PROSITE" id="PS51782">
    <property type="entry name" value="LYSM"/>
    <property type="match status" value="1"/>
</dbReference>
<organism evidence="3 4">
    <name type="scientific">Novilysobacter erysipheiresistens</name>
    <dbReference type="NCBI Taxonomy" id="1749332"/>
    <lineage>
        <taxon>Bacteria</taxon>
        <taxon>Pseudomonadati</taxon>
        <taxon>Pseudomonadota</taxon>
        <taxon>Gammaproteobacteria</taxon>
        <taxon>Lysobacterales</taxon>
        <taxon>Lysobacteraceae</taxon>
        <taxon>Novilysobacter</taxon>
    </lineage>
</organism>
<evidence type="ECO:0000259" key="2">
    <source>
        <dbReference type="PROSITE" id="PS51782"/>
    </source>
</evidence>
<dbReference type="SUPFAM" id="SSF54106">
    <property type="entry name" value="LysM domain"/>
    <property type="match status" value="1"/>
</dbReference>
<dbReference type="SMART" id="SM00257">
    <property type="entry name" value="LysM"/>
    <property type="match status" value="1"/>
</dbReference>
<dbReference type="Proteomes" id="UP001355056">
    <property type="component" value="Unassembled WGS sequence"/>
</dbReference>
<dbReference type="PANTHER" id="PTHR34700:SF8">
    <property type="entry name" value="POTASSIUM BINDING PROTEIN KBP"/>
    <property type="match status" value="1"/>
</dbReference>
<dbReference type="InterPro" id="IPR036779">
    <property type="entry name" value="LysM_dom_sf"/>
</dbReference>
<reference evidence="3 4" key="1">
    <citation type="journal article" date="2016" name="Int. J. Syst. Evol. Microbiol.">
        <title>Lysobacter erysipheiresistens sp. nov., an antagonist of powdery mildew, isolated from tobacco-cultivated soil.</title>
        <authorList>
            <person name="Xie B."/>
            <person name="Li T."/>
            <person name="Lin X."/>
            <person name="Wang C.J."/>
            <person name="Chen Y.J."/>
            <person name="Liu W.J."/>
            <person name="Zhao Z.W."/>
        </authorList>
    </citation>
    <scope>NUCLEOTIDE SEQUENCE [LARGE SCALE GENOMIC DNA]</scope>
    <source>
        <strain evidence="3 4">RS-LYSO-3</strain>
    </source>
</reference>
<dbReference type="InterPro" id="IPR018392">
    <property type="entry name" value="LysM"/>
</dbReference>
<keyword evidence="4" id="KW-1185">Reference proteome</keyword>
<dbReference type="Gene3D" id="3.10.350.10">
    <property type="entry name" value="LysM domain"/>
    <property type="match status" value="1"/>
</dbReference>
<gene>
    <name evidence="3" type="ORF">SNE34_07660</name>
</gene>